<accession>Q6ME31</accession>
<evidence type="ECO:0000256" key="1">
    <source>
        <dbReference type="ARBA" id="ARBA00001933"/>
    </source>
</evidence>
<dbReference type="SUPFAM" id="SSF53383">
    <property type="entry name" value="PLP-dependent transferases"/>
    <property type="match status" value="1"/>
</dbReference>
<dbReference type="eggNOG" id="COG0112">
    <property type="taxonomic scope" value="Bacteria"/>
</dbReference>
<dbReference type="Gene3D" id="3.90.1150.10">
    <property type="entry name" value="Aspartate Aminotransferase, domain 1"/>
    <property type="match status" value="1"/>
</dbReference>
<name>Q6ME31_PARUW</name>
<comment type="pathway">
    <text evidence="8">Amino-acid biosynthesis; glycine biosynthesis; glycine from L-serine: step 1/1.</text>
</comment>
<dbReference type="InterPro" id="IPR015422">
    <property type="entry name" value="PyrdxlP-dep_Trfase_small"/>
</dbReference>
<evidence type="ECO:0000256" key="8">
    <source>
        <dbReference type="HAMAP-Rule" id="MF_00051"/>
    </source>
</evidence>
<keyword evidence="3 8" id="KW-0963">Cytoplasm</keyword>
<dbReference type="HAMAP" id="MF_00051">
    <property type="entry name" value="SHMT"/>
    <property type="match status" value="1"/>
</dbReference>
<dbReference type="NCBIfam" id="NF010094">
    <property type="entry name" value="PRK13580.1"/>
    <property type="match status" value="1"/>
</dbReference>
<comment type="cofactor">
    <cofactor evidence="1 8 9">
        <name>pyridoxal 5'-phosphate</name>
        <dbReference type="ChEBI" id="CHEBI:597326"/>
    </cofactor>
</comment>
<dbReference type="GO" id="GO:0035999">
    <property type="term" value="P:tetrahydrofolate interconversion"/>
    <property type="evidence" value="ECO:0007669"/>
    <property type="project" value="UniProtKB-UniRule"/>
</dbReference>
<sequence>MSRLKKYLSSKTSNQQNSAAIAYLAALDHIETVSPTISSSIIQELQDERSHLKLIASENFSSLAVQLAMGNLLTDKYAEGYAHHRFYAGCDNIDSIEETASQELIQLFGCEHAYVQPHSGADANLVALWAILIHKIQNPEIEKFGKKTLDELTPEEYEKIRQLLVNQKLMGMSLNSGGHLTHGYRHNISSKMMRSVLYDVDPKTEILDYSVLAKQVQQERPTILIAGYSAHPRRLNFAKMREIADSVGATLMVDMAHFAGLVAGKVFQGEFDPIPYADIVTSTTHKTLRGPRGGFVLCKQSFSEAINKGCPSVLGGPLPNVMAAKAVAFKEANSLNFKQYSQKIVDNAQSLANCFLQNDIRLVTGGTENHLMILDLSKFGLTGRQAETALREAHITVNRNAIPNDLQGPWYTSGIRLGTAALTTLGMGKDEMNEIASVIFSVLSNSKPGIVQKTGQPSKASVITDSTIINEAKARVKNLLIHFPLYPEIEI</sequence>
<evidence type="ECO:0000256" key="9">
    <source>
        <dbReference type="PIRSR" id="PIRSR000412-50"/>
    </source>
</evidence>
<feature type="site" description="Plays an important role in substrate specificity" evidence="8">
    <location>
        <position position="285"/>
    </location>
</feature>
<dbReference type="Gene3D" id="3.40.640.10">
    <property type="entry name" value="Type I PLP-dependent aspartate aminotransferase-like (Major domain)"/>
    <property type="match status" value="1"/>
</dbReference>
<comment type="subunit">
    <text evidence="8">Homodimer.</text>
</comment>
<gene>
    <name evidence="8" type="primary">glyA</name>
    <name evidence="11" type="ORF">PC_RS02165</name>
</gene>
<dbReference type="HOGENOM" id="CLU_022477_2_1_0"/>
<dbReference type="UniPathway" id="UPA00193"/>
<evidence type="ECO:0000256" key="4">
    <source>
        <dbReference type="ARBA" id="ARBA00022563"/>
    </source>
</evidence>
<dbReference type="GO" id="GO:0019264">
    <property type="term" value="P:glycine biosynthetic process from serine"/>
    <property type="evidence" value="ECO:0007669"/>
    <property type="project" value="UniProtKB-UniRule"/>
</dbReference>
<feature type="domain" description="Serine hydroxymethyltransferase-like" evidence="10">
    <location>
        <begin position="33"/>
        <end position="132"/>
    </location>
</feature>
<dbReference type="PANTHER" id="PTHR11680:SF35">
    <property type="entry name" value="SERINE HYDROXYMETHYLTRANSFERASE 1"/>
    <property type="match status" value="1"/>
</dbReference>
<dbReference type="FunFam" id="3.40.640.10:FF:000060">
    <property type="entry name" value="Serine hydroxymethyltransferase"/>
    <property type="match status" value="1"/>
</dbReference>
<keyword evidence="6 8" id="KW-0808">Transferase</keyword>
<dbReference type="UniPathway" id="UPA00288">
    <property type="reaction ID" value="UER01023"/>
</dbReference>
<evidence type="ECO:0000259" key="10">
    <source>
        <dbReference type="Pfam" id="PF00464"/>
    </source>
</evidence>
<keyword evidence="7 8" id="KW-0663">Pyridoxal phosphate</keyword>
<dbReference type="NCBIfam" id="NF000586">
    <property type="entry name" value="PRK00011.1"/>
    <property type="match status" value="1"/>
</dbReference>
<dbReference type="PIRSF" id="PIRSF000412">
    <property type="entry name" value="SHMT"/>
    <property type="match status" value="1"/>
</dbReference>
<comment type="function">
    <text evidence="8">Catalyzes the reversible interconversion of serine and glycine with tetrahydrofolate (THF) serving as the one-carbon carrier. This reaction serves as the major source of one-carbon groups required for the biosynthesis of purines, thymidylate, methionine, and other important biomolecules. Also exhibits THF-independent aldolase activity toward beta-hydroxyamino acids, producing glycine and aldehydes, via a retro-aldol mechanism.</text>
</comment>
<dbReference type="InterPro" id="IPR001085">
    <property type="entry name" value="Ser_HO-MeTrfase"/>
</dbReference>
<proteinExistence type="inferred from homology"/>
<evidence type="ECO:0000256" key="2">
    <source>
        <dbReference type="ARBA" id="ARBA00006376"/>
    </source>
</evidence>
<dbReference type="GO" id="GO:0030170">
    <property type="term" value="F:pyridoxal phosphate binding"/>
    <property type="evidence" value="ECO:0007669"/>
    <property type="project" value="UniProtKB-UniRule"/>
</dbReference>
<dbReference type="STRING" id="264201.pc0444"/>
<dbReference type="GO" id="GO:0004372">
    <property type="term" value="F:glycine hydroxymethyltransferase activity"/>
    <property type="evidence" value="ECO:0007669"/>
    <property type="project" value="UniProtKB-UniRule"/>
</dbReference>
<feature type="modified residue" description="N6-(pyridoxal phosphate)lysine" evidence="8 9">
    <location>
        <position position="286"/>
    </location>
</feature>
<keyword evidence="4 8" id="KW-0554">One-carbon metabolism</keyword>
<dbReference type="InterPro" id="IPR039429">
    <property type="entry name" value="SHMT-like_dom"/>
</dbReference>
<reference evidence="11 12" key="1">
    <citation type="journal article" date="2004" name="Science">
        <title>Illuminating the evolutionary history of chlamydiae.</title>
        <authorList>
            <person name="Horn M."/>
            <person name="Collingro A."/>
            <person name="Schmitz-Esser S."/>
            <person name="Beier C.L."/>
            <person name="Purkhold U."/>
            <person name="Fartmann B."/>
            <person name="Brandt P."/>
            <person name="Nyakatura G.J."/>
            <person name="Droege M."/>
            <person name="Frishman D."/>
            <person name="Rattei T."/>
            <person name="Mewes H."/>
            <person name="Wagner M."/>
        </authorList>
    </citation>
    <scope>NUCLEOTIDE SEQUENCE [LARGE SCALE GENOMIC DNA]</scope>
    <source>
        <strain evidence="11 12">UWE25</strain>
    </source>
</reference>
<dbReference type="EC" id="2.1.2.1" evidence="8"/>
<feature type="domain" description="Serine hydroxymethyltransferase-like" evidence="10">
    <location>
        <begin position="165"/>
        <end position="439"/>
    </location>
</feature>
<dbReference type="KEGG" id="pcu:PC_RS02165"/>
<comment type="pathway">
    <text evidence="8">One-carbon metabolism; tetrahydrofolate interconversion.</text>
</comment>
<dbReference type="PANTHER" id="PTHR11680">
    <property type="entry name" value="SERINE HYDROXYMETHYLTRANSFERASE"/>
    <property type="match status" value="1"/>
</dbReference>
<organism evidence="11 12">
    <name type="scientific">Protochlamydia amoebophila (strain UWE25)</name>
    <dbReference type="NCBI Taxonomy" id="264201"/>
    <lineage>
        <taxon>Bacteria</taxon>
        <taxon>Pseudomonadati</taxon>
        <taxon>Chlamydiota</taxon>
        <taxon>Chlamydiia</taxon>
        <taxon>Parachlamydiales</taxon>
        <taxon>Parachlamydiaceae</taxon>
        <taxon>Candidatus Protochlamydia</taxon>
    </lineage>
</organism>
<dbReference type="OrthoDB" id="9803846at2"/>
<comment type="similarity">
    <text evidence="2 8">Belongs to the SHMT family.</text>
</comment>
<keyword evidence="12" id="KW-1185">Reference proteome</keyword>
<dbReference type="EMBL" id="BX908798">
    <property type="protein sequence ID" value="CAF23168.1"/>
    <property type="molecule type" value="Genomic_DNA"/>
</dbReference>
<dbReference type="InterPro" id="IPR015421">
    <property type="entry name" value="PyrdxlP-dep_Trfase_major"/>
</dbReference>
<dbReference type="RefSeq" id="WP_011174994.1">
    <property type="nucleotide sequence ID" value="NC_005861.2"/>
</dbReference>
<dbReference type="InterPro" id="IPR049943">
    <property type="entry name" value="Ser_HO-MeTrfase-like"/>
</dbReference>
<feature type="binding site" evidence="8">
    <location>
        <position position="304"/>
    </location>
    <ligand>
        <name>(6S)-5,6,7,8-tetrahydrofolate</name>
        <dbReference type="ChEBI" id="CHEBI:57453"/>
    </ligand>
</feature>
<protein>
    <recommendedName>
        <fullName evidence="8">Serine hydroxymethyltransferase</fullName>
        <shortName evidence="8">SHMT</shortName>
        <shortName evidence="8">Serine methylase</shortName>
        <ecNumber evidence="8">2.1.2.1</ecNumber>
    </recommendedName>
</protein>
<dbReference type="InterPro" id="IPR019798">
    <property type="entry name" value="Ser_HO-MeTrfase_PLP_BS"/>
</dbReference>
<evidence type="ECO:0000256" key="6">
    <source>
        <dbReference type="ARBA" id="ARBA00022679"/>
    </source>
</evidence>
<evidence type="ECO:0000256" key="5">
    <source>
        <dbReference type="ARBA" id="ARBA00022605"/>
    </source>
</evidence>
<dbReference type="Proteomes" id="UP000000529">
    <property type="component" value="Chromosome"/>
</dbReference>
<feature type="binding site" evidence="8">
    <location>
        <position position="174"/>
    </location>
    <ligand>
        <name>(6S)-5,6,7,8-tetrahydrofolate</name>
        <dbReference type="ChEBI" id="CHEBI:57453"/>
    </ligand>
</feature>
<dbReference type="AlphaFoldDB" id="Q6ME31"/>
<dbReference type="InterPro" id="IPR015424">
    <property type="entry name" value="PyrdxlP-dep_Trfase"/>
</dbReference>
<dbReference type="Pfam" id="PF00464">
    <property type="entry name" value="SHMT"/>
    <property type="match status" value="2"/>
</dbReference>
<feature type="binding site" evidence="8">
    <location>
        <begin position="178"/>
        <end position="180"/>
    </location>
    <ligand>
        <name>(6S)-5,6,7,8-tetrahydrofolate</name>
        <dbReference type="ChEBI" id="CHEBI:57453"/>
    </ligand>
</feature>
<comment type="catalytic activity">
    <reaction evidence="8">
        <text>(6R)-5,10-methylene-5,6,7,8-tetrahydrofolate + glycine + H2O = (6S)-5,6,7,8-tetrahydrofolate + L-serine</text>
        <dbReference type="Rhea" id="RHEA:15481"/>
        <dbReference type="ChEBI" id="CHEBI:15377"/>
        <dbReference type="ChEBI" id="CHEBI:15636"/>
        <dbReference type="ChEBI" id="CHEBI:33384"/>
        <dbReference type="ChEBI" id="CHEBI:57305"/>
        <dbReference type="ChEBI" id="CHEBI:57453"/>
        <dbReference type="EC" id="2.1.2.1"/>
    </reaction>
</comment>
<comment type="subcellular location">
    <subcellularLocation>
        <location evidence="8">Cytoplasm</location>
    </subcellularLocation>
</comment>
<evidence type="ECO:0000313" key="12">
    <source>
        <dbReference type="Proteomes" id="UP000000529"/>
    </source>
</evidence>
<dbReference type="GO" id="GO:0005829">
    <property type="term" value="C:cytosol"/>
    <property type="evidence" value="ECO:0007669"/>
    <property type="project" value="TreeGrafter"/>
</dbReference>
<keyword evidence="5 8" id="KW-0028">Amino-acid biosynthesis</keyword>
<dbReference type="PROSITE" id="PS00096">
    <property type="entry name" value="SHMT"/>
    <property type="match status" value="1"/>
</dbReference>
<evidence type="ECO:0000256" key="7">
    <source>
        <dbReference type="ARBA" id="ARBA00022898"/>
    </source>
</evidence>
<dbReference type="CDD" id="cd00378">
    <property type="entry name" value="SHMT"/>
    <property type="match status" value="1"/>
</dbReference>
<comment type="caution">
    <text evidence="8">Lacks conserved residue(s) required for the propagation of feature annotation.</text>
</comment>
<evidence type="ECO:0000313" key="11">
    <source>
        <dbReference type="EMBL" id="CAF23168.1"/>
    </source>
</evidence>
<evidence type="ECO:0000256" key="3">
    <source>
        <dbReference type="ARBA" id="ARBA00022490"/>
    </source>
</evidence>